<protein>
    <submittedName>
        <fullName evidence="2">Uncharacterized protein</fullName>
    </submittedName>
</protein>
<feature type="region of interest" description="Disordered" evidence="1">
    <location>
        <begin position="68"/>
        <end position="94"/>
    </location>
</feature>
<accession>A0A1J9P8H9</accession>
<dbReference type="EMBL" id="LGTZ01002625">
    <property type="protein sequence ID" value="OJD12218.1"/>
    <property type="molecule type" value="Genomic_DNA"/>
</dbReference>
<dbReference type="VEuPathDB" id="FungiDB:ACJ73_09392"/>
<dbReference type="Proteomes" id="UP000242791">
    <property type="component" value="Unassembled WGS sequence"/>
</dbReference>
<feature type="non-terminal residue" evidence="2">
    <location>
        <position position="1"/>
    </location>
</feature>
<evidence type="ECO:0000256" key="1">
    <source>
        <dbReference type="SAM" id="MobiDB-lite"/>
    </source>
</evidence>
<dbReference type="AlphaFoldDB" id="A0A1J9P8H9"/>
<organism evidence="2 3">
    <name type="scientific">Blastomyces percursus</name>
    <dbReference type="NCBI Taxonomy" id="1658174"/>
    <lineage>
        <taxon>Eukaryota</taxon>
        <taxon>Fungi</taxon>
        <taxon>Dikarya</taxon>
        <taxon>Ascomycota</taxon>
        <taxon>Pezizomycotina</taxon>
        <taxon>Eurotiomycetes</taxon>
        <taxon>Eurotiomycetidae</taxon>
        <taxon>Onygenales</taxon>
        <taxon>Ajellomycetaceae</taxon>
        <taxon>Blastomyces</taxon>
    </lineage>
</organism>
<name>A0A1J9P8H9_9EURO</name>
<evidence type="ECO:0000313" key="2">
    <source>
        <dbReference type="EMBL" id="OJD12218.1"/>
    </source>
</evidence>
<proteinExistence type="predicted"/>
<gene>
    <name evidence="2" type="ORF">ACJ73_09392</name>
</gene>
<reference evidence="2 3" key="1">
    <citation type="submission" date="2015-08" db="EMBL/GenBank/DDBJ databases">
        <title>Emmonsia species relationships and genome sequence.</title>
        <authorList>
            <person name="Cuomo C.A."/>
            <person name="Schwartz I.S."/>
            <person name="Kenyon C."/>
            <person name="De Hoog G.S."/>
            <person name="Govender N.P."/>
            <person name="Botha A."/>
            <person name="Moreno L."/>
            <person name="De Vries M."/>
            <person name="Munoz J.F."/>
            <person name="Stielow J.B."/>
        </authorList>
    </citation>
    <scope>NUCLEOTIDE SEQUENCE [LARGE SCALE GENOMIC DNA]</scope>
    <source>
        <strain evidence="2 3">EI222</strain>
    </source>
</reference>
<evidence type="ECO:0000313" key="3">
    <source>
        <dbReference type="Proteomes" id="UP000242791"/>
    </source>
</evidence>
<comment type="caution">
    <text evidence="2">The sequence shown here is derived from an EMBL/GenBank/DDBJ whole genome shotgun (WGS) entry which is preliminary data.</text>
</comment>
<keyword evidence="3" id="KW-1185">Reference proteome</keyword>
<sequence>DKCYPPPRRMTSENYLKPKRHTSKAIPRKQVASRMQIKNDWEPETSHEYFPSIEVARHGELELPAEEDIHAELDPGSYVDEDQPADSIPEGYDI</sequence>